<dbReference type="Proteomes" id="UP000261931">
    <property type="component" value="Unassembled WGS sequence"/>
</dbReference>
<dbReference type="GO" id="GO:0071949">
    <property type="term" value="F:FAD binding"/>
    <property type="evidence" value="ECO:0007669"/>
    <property type="project" value="InterPro"/>
</dbReference>
<proteinExistence type="predicted"/>
<sequence>MQATDTAPRDCDVLVIGGGPAGSTVSTLLARQGHRVVLLDKDHHPRFHIGESLLPANLPLLDRLGVGEAVRAIGMLKPGAEFVSPQHSHTQTYYFADAWDKSMPTAYQVKRADFDHLLLRNAAEQGVEVHEGTLARELRWAADGQRVASVVSTDAQGRSTEWRPRFLVDASGRDTFLAGRLKTKQKNPDHNSAAVYAHFRGARRHEGQDAGNITIFWFEHGWFWFIPLSDGATSVGMVTWPYHMKTRGGRELMDFLLDNIRHCPALAERLAGAQPSTPAEATGNYSYRSTLSHGAGFLLLGDAYAFVDPVFSSGVWLAMSSAEIGARTVDTCLREPARAAQALRRFDRHMRHGPREFSWFIYRMTNPTMRGFFMEPHNPLRMKEALLSVLAGDLFGRTPIWPSLWAFKGLYLAVNLGNPLRSWRAWRQRRRNIRPAASASASSSA</sequence>
<evidence type="ECO:0000313" key="2">
    <source>
        <dbReference type="EMBL" id="RFP81134.1"/>
    </source>
</evidence>
<dbReference type="EMBL" id="QVLS01000002">
    <property type="protein sequence ID" value="RFP81134.1"/>
    <property type="molecule type" value="Genomic_DNA"/>
</dbReference>
<evidence type="ECO:0000313" key="3">
    <source>
        <dbReference type="Proteomes" id="UP000261931"/>
    </source>
</evidence>
<dbReference type="SUPFAM" id="SSF51905">
    <property type="entry name" value="FAD/NAD(P)-binding domain"/>
    <property type="match status" value="1"/>
</dbReference>
<dbReference type="PANTHER" id="PTHR43747">
    <property type="entry name" value="FAD-BINDING PROTEIN"/>
    <property type="match status" value="1"/>
</dbReference>
<dbReference type="Pfam" id="PF01494">
    <property type="entry name" value="FAD_binding_3"/>
    <property type="match status" value="1"/>
</dbReference>
<feature type="domain" description="FAD-binding" evidence="1">
    <location>
        <begin position="10"/>
        <end position="322"/>
    </location>
</feature>
<comment type="caution">
    <text evidence="2">The sequence shown here is derived from an EMBL/GenBank/DDBJ whole genome shotgun (WGS) entry which is preliminary data.</text>
</comment>
<keyword evidence="3" id="KW-1185">Reference proteome</keyword>
<dbReference type="PANTHER" id="PTHR43747:SF1">
    <property type="entry name" value="SLR1998 PROTEIN"/>
    <property type="match status" value="1"/>
</dbReference>
<dbReference type="PRINTS" id="PR00420">
    <property type="entry name" value="RNGMNOXGNASE"/>
</dbReference>
<reference evidence="2 3" key="1">
    <citation type="submission" date="2018-08" db="EMBL/GenBank/DDBJ databases">
        <title>Hydrogenophaga sp. LA-38 isolated from sludge.</title>
        <authorList>
            <person name="Im W.-T."/>
        </authorList>
    </citation>
    <scope>NUCLEOTIDE SEQUENCE [LARGE SCALE GENOMIC DNA]</scope>
    <source>
        <strain evidence="2 3">LA-38</strain>
    </source>
</reference>
<dbReference type="InterPro" id="IPR002938">
    <property type="entry name" value="FAD-bd"/>
</dbReference>
<dbReference type="AlphaFoldDB" id="A0A372ENA0"/>
<accession>A0A372ENA0</accession>
<evidence type="ECO:0000259" key="1">
    <source>
        <dbReference type="Pfam" id="PF01494"/>
    </source>
</evidence>
<dbReference type="InterPro" id="IPR036188">
    <property type="entry name" value="FAD/NAD-bd_sf"/>
</dbReference>
<gene>
    <name evidence="2" type="ORF">DY262_05005</name>
</gene>
<dbReference type="RefSeq" id="WP_116957863.1">
    <property type="nucleotide sequence ID" value="NZ_QVLS01000002.1"/>
</dbReference>
<protein>
    <submittedName>
        <fullName evidence="2">NAD(P)/FAD-dependent oxidoreductase</fullName>
    </submittedName>
</protein>
<dbReference type="InterPro" id="IPR050816">
    <property type="entry name" value="Flavin-dep_Halogenase_NPB"/>
</dbReference>
<dbReference type="Gene3D" id="3.50.50.60">
    <property type="entry name" value="FAD/NAD(P)-binding domain"/>
    <property type="match status" value="1"/>
</dbReference>
<name>A0A372ENA0_9BURK</name>
<organism evidence="2 3">
    <name type="scientific">Hydrogenophaga borbori</name>
    <dbReference type="NCBI Taxonomy" id="2294117"/>
    <lineage>
        <taxon>Bacteria</taxon>
        <taxon>Pseudomonadati</taxon>
        <taxon>Pseudomonadota</taxon>
        <taxon>Betaproteobacteria</taxon>
        <taxon>Burkholderiales</taxon>
        <taxon>Comamonadaceae</taxon>
        <taxon>Hydrogenophaga</taxon>
    </lineage>
</organism>